<reference evidence="1" key="1">
    <citation type="submission" date="2023-07" db="EMBL/GenBank/DDBJ databases">
        <authorList>
            <person name="Aktuganov G."/>
            <person name="Boyko T."/>
            <person name="Delegan Y."/>
            <person name="Galimzianova N."/>
            <person name="Gilvanova E."/>
            <person name="Korobov V."/>
            <person name="Kuzmina L."/>
            <person name="Melentiev A."/>
            <person name="Milman P."/>
            <person name="Ryabova A."/>
            <person name="Stupak E."/>
            <person name="Yasakov T."/>
            <person name="Zharikova N."/>
            <person name="Zhurenko E."/>
        </authorList>
    </citation>
    <scope>NUCLEOTIDE SEQUENCE</scope>
    <source>
        <strain evidence="1">IB-739</strain>
    </source>
</reference>
<organism evidence="1 2">
    <name type="scientific">Paenibacillus ehimensis</name>
    <dbReference type="NCBI Taxonomy" id="79264"/>
    <lineage>
        <taxon>Bacteria</taxon>
        <taxon>Bacillati</taxon>
        <taxon>Bacillota</taxon>
        <taxon>Bacilli</taxon>
        <taxon>Bacillales</taxon>
        <taxon>Paenibacillaceae</taxon>
        <taxon>Paenibacillus</taxon>
    </lineage>
</organism>
<gene>
    <name evidence="1" type="ORF">Q3C12_14700</name>
</gene>
<dbReference type="EMBL" id="JAUMKJ010000016">
    <property type="protein sequence ID" value="MDO3678257.1"/>
    <property type="molecule type" value="Genomic_DNA"/>
</dbReference>
<protein>
    <submittedName>
        <fullName evidence="1">Uncharacterized protein</fullName>
    </submittedName>
</protein>
<comment type="caution">
    <text evidence="1">The sequence shown here is derived from an EMBL/GenBank/DDBJ whole genome shotgun (WGS) entry which is preliminary data.</text>
</comment>
<dbReference type="Gene3D" id="1.10.530.10">
    <property type="match status" value="1"/>
</dbReference>
<accession>A0ABT8VB95</accession>
<proteinExistence type="predicted"/>
<evidence type="ECO:0000313" key="2">
    <source>
        <dbReference type="Proteomes" id="UP001168883"/>
    </source>
</evidence>
<dbReference type="RefSeq" id="WP_302878804.1">
    <property type="nucleotide sequence ID" value="NZ_JAUMKJ010000016.1"/>
</dbReference>
<name>A0ABT8VB95_9BACL</name>
<keyword evidence="2" id="KW-1185">Reference proteome</keyword>
<evidence type="ECO:0000313" key="1">
    <source>
        <dbReference type="EMBL" id="MDO3678257.1"/>
    </source>
</evidence>
<sequence>MTREEFVAKVASVAVQLRKEGSPIFPSVRIAQALLETGGKIHAWNNLVGYKVGSGEPNGF</sequence>
<dbReference type="Proteomes" id="UP001168883">
    <property type="component" value="Unassembled WGS sequence"/>
</dbReference>